<keyword evidence="1" id="KW-0812">Transmembrane</keyword>
<keyword evidence="1" id="KW-1133">Transmembrane helix</keyword>
<evidence type="ECO:0000256" key="1">
    <source>
        <dbReference type="SAM" id="Phobius"/>
    </source>
</evidence>
<feature type="non-terminal residue" evidence="2">
    <location>
        <position position="1"/>
    </location>
</feature>
<proteinExistence type="predicted"/>
<feature type="non-terminal residue" evidence="2">
    <location>
        <position position="86"/>
    </location>
</feature>
<evidence type="ECO:0000313" key="2">
    <source>
        <dbReference type="EMBL" id="MDY5141553.1"/>
    </source>
</evidence>
<name>A0AAW9HFS2_9ACTO</name>
<protein>
    <submittedName>
        <fullName evidence="2">MFS transporter</fullName>
    </submittedName>
</protein>
<comment type="caution">
    <text evidence="2">The sequence shown here is derived from an EMBL/GenBank/DDBJ whole genome shotgun (WGS) entry which is preliminary data.</text>
</comment>
<organism evidence="2 3">
    <name type="scientific">Actinotignum timonense</name>
    <dbReference type="NCBI Taxonomy" id="1870995"/>
    <lineage>
        <taxon>Bacteria</taxon>
        <taxon>Bacillati</taxon>
        <taxon>Actinomycetota</taxon>
        <taxon>Actinomycetes</taxon>
        <taxon>Actinomycetales</taxon>
        <taxon>Actinomycetaceae</taxon>
        <taxon>Actinotignum</taxon>
    </lineage>
</organism>
<dbReference type="EMBL" id="JAWNFV010000054">
    <property type="protein sequence ID" value="MDY5141553.1"/>
    <property type="molecule type" value="Genomic_DNA"/>
</dbReference>
<sequence>LLMMTHLLIAQYRILAVVAYCLFGLALAFYATPSTDAALSSLPGNQAGAGAGIYKMASSLGGAIGMAVSLSVYYSLMGMKVPELIA</sequence>
<accession>A0AAW9HFS2</accession>
<dbReference type="Proteomes" id="UP001288320">
    <property type="component" value="Unassembled WGS sequence"/>
</dbReference>
<dbReference type="Gene3D" id="1.20.1250.20">
    <property type="entry name" value="MFS general substrate transporter like domains"/>
    <property type="match status" value="1"/>
</dbReference>
<evidence type="ECO:0000313" key="3">
    <source>
        <dbReference type="Proteomes" id="UP001288320"/>
    </source>
</evidence>
<keyword evidence="1" id="KW-0472">Membrane</keyword>
<feature type="transmembrane region" description="Helical" evidence="1">
    <location>
        <begin position="12"/>
        <end position="32"/>
    </location>
</feature>
<dbReference type="SUPFAM" id="SSF103473">
    <property type="entry name" value="MFS general substrate transporter"/>
    <property type="match status" value="1"/>
</dbReference>
<feature type="transmembrane region" description="Helical" evidence="1">
    <location>
        <begin position="52"/>
        <end position="76"/>
    </location>
</feature>
<dbReference type="InterPro" id="IPR036259">
    <property type="entry name" value="MFS_trans_sf"/>
</dbReference>
<dbReference type="AlphaFoldDB" id="A0AAW9HFS2"/>
<gene>
    <name evidence="2" type="ORF">R6G74_09590</name>
</gene>
<reference evidence="2" key="1">
    <citation type="submission" date="2023-10" db="EMBL/GenBank/DDBJ databases">
        <title>Whole Genome based description of the genera Actinobaculum and Actinotignum reveals a complex phylogenetic relationship within the species included in the genus Actinotignum.</title>
        <authorList>
            <person name="Jensen C.S."/>
            <person name="Dargis R."/>
            <person name="Kemp M."/>
            <person name="Christensen J.J."/>
        </authorList>
    </citation>
    <scope>NUCLEOTIDE SEQUENCE</scope>
    <source>
        <strain evidence="2">SLA_B245</strain>
    </source>
</reference>